<dbReference type="AlphaFoldDB" id="A0A2A9M2C3"/>
<dbReference type="VEuPathDB" id="ToxoDB:BESB_012600"/>
<keyword evidence="1" id="KW-0472">Membrane</keyword>
<dbReference type="GeneID" id="40306322"/>
<name>A0A2A9M2C3_BESBE</name>
<proteinExistence type="predicted"/>
<dbReference type="Proteomes" id="UP000224006">
    <property type="component" value="Chromosome IX"/>
</dbReference>
<evidence type="ECO:0000313" key="3">
    <source>
        <dbReference type="Proteomes" id="UP000224006"/>
    </source>
</evidence>
<keyword evidence="3" id="KW-1185">Reference proteome</keyword>
<sequence>MEELTLHCLAWKGRQRNAAISTHAPLYTRVKCLVVLGAPGGKRRTLTLRSWQSRSERGIDQEHRHCDGRLSWQGRKKMKELKERVVNTSFFSISQAIFRRRKHLLLLFLVCLVLLLHSILTNVNPRLTCEPLESLEELARKTGAAEGGQQHSRLMEAPPRGTHYRIAGRSLVDSVDWFHPANLGLELFSRSNATLEG</sequence>
<comment type="caution">
    <text evidence="2">The sequence shown here is derived from an EMBL/GenBank/DDBJ whole genome shotgun (WGS) entry which is preliminary data.</text>
</comment>
<dbReference type="RefSeq" id="XP_029216657.1">
    <property type="nucleotide sequence ID" value="XM_029359990.1"/>
</dbReference>
<gene>
    <name evidence="2" type="ORF">BESB_012600</name>
</gene>
<evidence type="ECO:0000256" key="1">
    <source>
        <dbReference type="SAM" id="Phobius"/>
    </source>
</evidence>
<protein>
    <submittedName>
        <fullName evidence="2">Uncharacterized protein</fullName>
    </submittedName>
</protein>
<accession>A0A2A9M2C3</accession>
<dbReference type="OrthoDB" id="10412983at2759"/>
<keyword evidence="1" id="KW-0812">Transmembrane</keyword>
<organism evidence="2 3">
    <name type="scientific">Besnoitia besnoiti</name>
    <name type="common">Apicomplexan protozoan</name>
    <dbReference type="NCBI Taxonomy" id="94643"/>
    <lineage>
        <taxon>Eukaryota</taxon>
        <taxon>Sar</taxon>
        <taxon>Alveolata</taxon>
        <taxon>Apicomplexa</taxon>
        <taxon>Conoidasida</taxon>
        <taxon>Coccidia</taxon>
        <taxon>Eucoccidiorida</taxon>
        <taxon>Eimeriorina</taxon>
        <taxon>Sarcocystidae</taxon>
        <taxon>Besnoitia</taxon>
    </lineage>
</organism>
<dbReference type="EMBL" id="NWUJ01000010">
    <property type="protein sequence ID" value="PFH32648.1"/>
    <property type="molecule type" value="Genomic_DNA"/>
</dbReference>
<dbReference type="KEGG" id="bbes:BESB_012600"/>
<keyword evidence="1" id="KW-1133">Transmembrane helix</keyword>
<feature type="transmembrane region" description="Helical" evidence="1">
    <location>
        <begin position="104"/>
        <end position="120"/>
    </location>
</feature>
<evidence type="ECO:0000313" key="2">
    <source>
        <dbReference type="EMBL" id="PFH32648.1"/>
    </source>
</evidence>
<reference evidence="2 3" key="1">
    <citation type="submission" date="2017-09" db="EMBL/GenBank/DDBJ databases">
        <title>Genome sequencing of Besnoitia besnoiti strain Bb-Ger1.</title>
        <authorList>
            <person name="Schares G."/>
            <person name="Venepally P."/>
            <person name="Lorenzi H.A."/>
        </authorList>
    </citation>
    <scope>NUCLEOTIDE SEQUENCE [LARGE SCALE GENOMIC DNA]</scope>
    <source>
        <strain evidence="2 3">Bb-Ger1</strain>
    </source>
</reference>